<proteinExistence type="predicted"/>
<comment type="caution">
    <text evidence="1">The sequence shown here is derived from an EMBL/GenBank/DDBJ whole genome shotgun (WGS) entry which is preliminary data.</text>
</comment>
<gene>
    <name evidence="1" type="ORF">EYH45_04390</name>
</gene>
<dbReference type="EMBL" id="DQVM01000084">
    <property type="protein sequence ID" value="HIQ29785.1"/>
    <property type="molecule type" value="Genomic_DNA"/>
</dbReference>
<reference evidence="1" key="1">
    <citation type="journal article" date="2020" name="ISME J.">
        <title>Gammaproteobacteria mediating utilization of methyl-, sulfur- and petroleum organic compounds in deep ocean hydrothermal plumes.</title>
        <authorList>
            <person name="Zhou Z."/>
            <person name="Liu Y."/>
            <person name="Pan J."/>
            <person name="Cron B.R."/>
            <person name="Toner B.M."/>
            <person name="Anantharaman K."/>
            <person name="Breier J.A."/>
            <person name="Dick G.J."/>
            <person name="Li M."/>
        </authorList>
    </citation>
    <scope>NUCLEOTIDE SEQUENCE</scope>
    <source>
        <strain evidence="1">SZUA-1515</strain>
    </source>
</reference>
<name>A0A832ZVR4_CALS0</name>
<organism evidence="1 2">
    <name type="scientific">Caldiarchaeum subterraneum</name>
    <dbReference type="NCBI Taxonomy" id="311458"/>
    <lineage>
        <taxon>Archaea</taxon>
        <taxon>Nitrososphaerota</taxon>
        <taxon>Candidatus Caldarchaeales</taxon>
        <taxon>Candidatus Caldarchaeaceae</taxon>
        <taxon>Candidatus Caldarchaeum</taxon>
    </lineage>
</organism>
<accession>A0A832ZVR4</accession>
<dbReference type="AlphaFoldDB" id="A0A832ZVR4"/>
<dbReference type="Proteomes" id="UP000608579">
    <property type="component" value="Unassembled WGS sequence"/>
</dbReference>
<protein>
    <submittedName>
        <fullName evidence="1">Uncharacterized protein</fullName>
    </submittedName>
</protein>
<evidence type="ECO:0000313" key="2">
    <source>
        <dbReference type="Proteomes" id="UP000608579"/>
    </source>
</evidence>
<evidence type="ECO:0000313" key="1">
    <source>
        <dbReference type="EMBL" id="HIQ29785.1"/>
    </source>
</evidence>
<sequence>MPRTSLAVDDGIAQELANLAREKKMTLYALVNEILDTCTKLLKEGADVKTLGNLWLIHKILTEIETVVIPADFMDSLIADIWRYNKDELIEKFRTLGSELSSLLKLYANDVDELLELARTYVKYLPIKNLEARFVGNGIYEIGLVGVGRRIESTVCVAEFLKSLLSSYGSEILDEDISKGVIRMRIRC</sequence>